<dbReference type="AlphaFoldDB" id="A0A2H0WS69"/>
<reference evidence="3" key="1">
    <citation type="submission" date="2017-09" db="EMBL/GenBank/DDBJ databases">
        <title>Depth-based differentiation of microbial function through sediment-hosted aquifers and enrichment of novel symbionts in the deep terrestrial subsurface.</title>
        <authorList>
            <person name="Probst A.J."/>
            <person name="Ladd B."/>
            <person name="Jarett J.K."/>
            <person name="Geller-Mcgrath D.E."/>
            <person name="Sieber C.M.K."/>
            <person name="Emerson J.B."/>
            <person name="Anantharaman K."/>
            <person name="Thomas B.C."/>
            <person name="Malmstrom R."/>
            <person name="Stieglmeier M."/>
            <person name="Klingl A."/>
            <person name="Woyke T."/>
            <person name="Ryan C.M."/>
            <person name="Banfield J.F."/>
        </authorList>
    </citation>
    <scope>NUCLEOTIDE SEQUENCE [LARGE SCALE GENOMIC DNA]</scope>
</reference>
<dbReference type="EMBL" id="PEZG01000076">
    <property type="protein sequence ID" value="PIS15471.1"/>
    <property type="molecule type" value="Genomic_DNA"/>
</dbReference>
<evidence type="ECO:0000259" key="1">
    <source>
        <dbReference type="Pfam" id="PF01368"/>
    </source>
</evidence>
<dbReference type="PANTHER" id="PTHR47618">
    <property type="entry name" value="BIFUNCTIONAL OLIGORIBONUCLEASE AND PAP PHOSPHATASE NRNA"/>
    <property type="match status" value="1"/>
</dbReference>
<proteinExistence type="predicted"/>
<feature type="domain" description="DDH" evidence="1">
    <location>
        <begin position="27"/>
        <end position="215"/>
    </location>
</feature>
<organism evidence="2 3">
    <name type="scientific">Candidatus Roizmanbacteria bacterium CG09_land_8_20_14_0_10_41_9</name>
    <dbReference type="NCBI Taxonomy" id="1974850"/>
    <lineage>
        <taxon>Bacteria</taxon>
        <taxon>Candidatus Roizmaniibacteriota</taxon>
    </lineage>
</organism>
<dbReference type="Pfam" id="PF01368">
    <property type="entry name" value="DHH"/>
    <property type="match status" value="1"/>
</dbReference>
<evidence type="ECO:0000313" key="3">
    <source>
        <dbReference type="Proteomes" id="UP000231198"/>
    </source>
</evidence>
<dbReference type="Gene3D" id="3.90.1640.10">
    <property type="entry name" value="inorganic pyrophosphatase (n-terminal core)"/>
    <property type="match status" value="1"/>
</dbReference>
<sequence>MNGALNPFGRAYEIIRKSTSGAILLPQNPSIDATLAAISLADVINTMVPSKHISIACENPPKNDLISPDRIQTAITTKGNNLIISFPYTDGSIDKVDYNIQGNSFNLVIIPRSESSKLNPEQVRFSYTGGTVDFIITMDAPTLNSLGSIYLDNQQMFQGKEIINIDRHLTNAMFGSVNVVDKASSSLSEMVFKLLSGLPEVEINRETASSLYAGISAATNTFSSYSVNADTFEIASKLLRLGAVKKRLASLQPLAPKTPLNAFDSPKPAPVQEADQTPQDWLKPKIFRGGGLI</sequence>
<evidence type="ECO:0000313" key="2">
    <source>
        <dbReference type="EMBL" id="PIS15471.1"/>
    </source>
</evidence>
<accession>A0A2H0WS69</accession>
<gene>
    <name evidence="2" type="ORF">COT62_03530</name>
</gene>
<dbReference type="PANTHER" id="PTHR47618:SF1">
    <property type="entry name" value="BIFUNCTIONAL OLIGORIBONUCLEASE AND PAP PHOSPHATASE NRNA"/>
    <property type="match status" value="1"/>
</dbReference>
<protein>
    <recommendedName>
        <fullName evidence="1">DDH domain-containing protein</fullName>
    </recommendedName>
</protein>
<dbReference type="InterPro" id="IPR038763">
    <property type="entry name" value="DHH_sf"/>
</dbReference>
<dbReference type="InterPro" id="IPR051319">
    <property type="entry name" value="Oligoribo/pAp-PDE_c-di-AMP_PDE"/>
</dbReference>
<dbReference type="InterPro" id="IPR001667">
    <property type="entry name" value="DDH_dom"/>
</dbReference>
<dbReference type="SUPFAM" id="SSF64182">
    <property type="entry name" value="DHH phosphoesterases"/>
    <property type="match status" value="1"/>
</dbReference>
<comment type="caution">
    <text evidence="2">The sequence shown here is derived from an EMBL/GenBank/DDBJ whole genome shotgun (WGS) entry which is preliminary data.</text>
</comment>
<dbReference type="Proteomes" id="UP000231198">
    <property type="component" value="Unassembled WGS sequence"/>
</dbReference>
<name>A0A2H0WS69_9BACT</name>